<evidence type="ECO:0000313" key="3">
    <source>
        <dbReference type="Proteomes" id="UP001269375"/>
    </source>
</evidence>
<dbReference type="RefSeq" id="WP_251593222.1">
    <property type="nucleotide sequence ID" value="NZ_JAMLJI010000002.1"/>
</dbReference>
<keyword evidence="1" id="KW-0812">Transmembrane</keyword>
<evidence type="ECO:0000256" key="1">
    <source>
        <dbReference type="SAM" id="Phobius"/>
    </source>
</evidence>
<dbReference type="Proteomes" id="UP001269375">
    <property type="component" value="Unassembled WGS sequence"/>
</dbReference>
<feature type="transmembrane region" description="Helical" evidence="1">
    <location>
        <begin position="96"/>
        <end position="114"/>
    </location>
</feature>
<dbReference type="Pfam" id="PF05857">
    <property type="entry name" value="TraX"/>
    <property type="match status" value="1"/>
</dbReference>
<keyword evidence="3" id="KW-1185">Reference proteome</keyword>
<evidence type="ECO:0000313" key="2">
    <source>
        <dbReference type="EMBL" id="MDR5894643.1"/>
    </source>
</evidence>
<feature type="transmembrane region" description="Helical" evidence="1">
    <location>
        <begin position="37"/>
        <end position="59"/>
    </location>
</feature>
<comment type="caution">
    <text evidence="2">The sequence shown here is derived from an EMBL/GenBank/DDBJ whole genome shotgun (WGS) entry which is preliminary data.</text>
</comment>
<gene>
    <name evidence="2" type="ORF">QC825_00985</name>
</gene>
<sequence length="254" mass="27770">MIAPASHWTDWAKWLALLTMTLDHLARFILTPSGHDAAFWLMATLGRLAFPLFAGMIAWHALFDTTRPLRYMARLLFLALLAQVPFMLLIDTGGIIRLNVCTTLTLGLMVGWAGKQLVTPDLTLRARTLAIALGFIGLTLGYALDAHIEYGLDGGLLIPALMGAYALLTQGRRLEGLLMSLPVLWLTMRLNEAPLSTASAVLATLALLGIAARAGHGVPRLARGARLPPWLWRSFYPAHLWLLFGLVLSLEALT</sequence>
<protein>
    <submittedName>
        <fullName evidence="2">TraX family protein</fullName>
    </submittedName>
</protein>
<proteinExistence type="predicted"/>
<feature type="transmembrane region" description="Helical" evidence="1">
    <location>
        <begin position="195"/>
        <end position="215"/>
    </location>
</feature>
<dbReference type="EMBL" id="JARWAO010000001">
    <property type="protein sequence ID" value="MDR5894643.1"/>
    <property type="molecule type" value="Genomic_DNA"/>
</dbReference>
<feature type="transmembrane region" description="Helical" evidence="1">
    <location>
        <begin position="71"/>
        <end position="90"/>
    </location>
</feature>
<feature type="transmembrane region" description="Helical" evidence="1">
    <location>
        <begin position="126"/>
        <end position="144"/>
    </location>
</feature>
<organism evidence="2 3">
    <name type="scientific">Larsenimonas suaedae</name>
    <dbReference type="NCBI Taxonomy" id="1851019"/>
    <lineage>
        <taxon>Bacteria</taxon>
        <taxon>Pseudomonadati</taxon>
        <taxon>Pseudomonadota</taxon>
        <taxon>Gammaproteobacteria</taxon>
        <taxon>Oceanospirillales</taxon>
        <taxon>Halomonadaceae</taxon>
        <taxon>Larsenimonas</taxon>
    </lineage>
</organism>
<name>A0ABU1GTB6_9GAMM</name>
<dbReference type="InterPro" id="IPR008875">
    <property type="entry name" value="TraX"/>
</dbReference>
<feature type="transmembrane region" description="Helical" evidence="1">
    <location>
        <begin position="235"/>
        <end position="253"/>
    </location>
</feature>
<keyword evidence="1" id="KW-0472">Membrane</keyword>
<accession>A0ABU1GTB6</accession>
<keyword evidence="1" id="KW-1133">Transmembrane helix</keyword>
<reference evidence="2 3" key="1">
    <citation type="submission" date="2023-04" db="EMBL/GenBank/DDBJ databases">
        <title>A long-awaited taxogenomic arrangement of the family Halomonadaceae.</title>
        <authorList>
            <person name="De La Haba R."/>
            <person name="Chuvochina M."/>
            <person name="Wittouck S."/>
            <person name="Arahal D.R."/>
            <person name="Sanchez-Porro C."/>
            <person name="Hugenholtz P."/>
            <person name="Ventosa A."/>
        </authorList>
    </citation>
    <scope>NUCLEOTIDE SEQUENCE [LARGE SCALE GENOMIC DNA]</scope>
    <source>
        <strain evidence="2 3">DSM 22428</strain>
    </source>
</reference>